<dbReference type="InterPro" id="IPR014922">
    <property type="entry name" value="YdhG-like"/>
</dbReference>
<dbReference type="Proteomes" id="UP001222118">
    <property type="component" value="Chromosome"/>
</dbReference>
<feature type="domain" description="YdhG-like" evidence="1">
    <location>
        <begin position="24"/>
        <end position="131"/>
    </location>
</feature>
<accession>A0ABY7YWV4</accession>
<dbReference type="RefSeq" id="WP_282211337.1">
    <property type="nucleotide sequence ID" value="NZ_CP118247.1"/>
</dbReference>
<protein>
    <submittedName>
        <fullName evidence="2">DUF1801 domain-containing protein</fullName>
    </submittedName>
</protein>
<evidence type="ECO:0000313" key="3">
    <source>
        <dbReference type="Proteomes" id="UP001222118"/>
    </source>
</evidence>
<proteinExistence type="predicted"/>
<evidence type="ECO:0000259" key="1">
    <source>
        <dbReference type="Pfam" id="PF08818"/>
    </source>
</evidence>
<dbReference type="Pfam" id="PF08818">
    <property type="entry name" value="DUF1801"/>
    <property type="match status" value="1"/>
</dbReference>
<sequence>MAGNKTRPSERSVKDILAAVAPERRADAETLSALMQRISGEPPVVWGSIIGFGNYHYRYGSGREGDYFPVGFAPRKAAFSIYLMGLYLPKTQAERERLLARLGKHTMTKACLYVKKLTDIDLEVLEEMVEMSIASINSAYPDEK</sequence>
<name>A0ABY7YWV4_9HYPH</name>
<organism evidence="2 3">
    <name type="scientific">Devosia rhodophyticola</name>
    <dbReference type="NCBI Taxonomy" id="3026423"/>
    <lineage>
        <taxon>Bacteria</taxon>
        <taxon>Pseudomonadati</taxon>
        <taxon>Pseudomonadota</taxon>
        <taxon>Alphaproteobacteria</taxon>
        <taxon>Hyphomicrobiales</taxon>
        <taxon>Devosiaceae</taxon>
        <taxon>Devosia</taxon>
    </lineage>
</organism>
<dbReference type="EMBL" id="CP118247">
    <property type="protein sequence ID" value="WDR05819.1"/>
    <property type="molecule type" value="Genomic_DNA"/>
</dbReference>
<keyword evidence="3" id="KW-1185">Reference proteome</keyword>
<gene>
    <name evidence="2" type="ORF">PSQ90_16485</name>
</gene>
<reference evidence="2 3" key="1">
    <citation type="submission" date="2023-02" db="EMBL/GenBank/DDBJ databases">
        <title>Devosia chondri sp. nov., isolated from the phycosphere of marine algae.</title>
        <authorList>
            <person name="Kim J.M."/>
            <person name="Lee J.K."/>
            <person name="Choi B.J."/>
            <person name="Bayburt H."/>
            <person name="Jeon C.O."/>
        </authorList>
    </citation>
    <scope>NUCLEOTIDE SEQUENCE [LARGE SCALE GENOMIC DNA]</scope>
    <source>
        <strain evidence="2 3">G2-5</strain>
    </source>
</reference>
<evidence type="ECO:0000313" key="2">
    <source>
        <dbReference type="EMBL" id="WDR05819.1"/>
    </source>
</evidence>